<feature type="binding site" evidence="12">
    <location>
        <position position="115"/>
    </location>
    <ligand>
        <name>FAD</name>
        <dbReference type="ChEBI" id="CHEBI:57692"/>
    </ligand>
</feature>
<evidence type="ECO:0000256" key="1">
    <source>
        <dbReference type="ARBA" id="ARBA00007532"/>
    </source>
</evidence>
<dbReference type="PROSITE" id="PS00076">
    <property type="entry name" value="PYRIDINE_REDOX_1"/>
    <property type="match status" value="1"/>
</dbReference>
<feature type="binding site" evidence="12">
    <location>
        <position position="51"/>
    </location>
    <ligand>
        <name>FAD</name>
        <dbReference type="ChEBI" id="CHEBI:57692"/>
    </ligand>
</feature>
<dbReference type="InterPro" id="IPR036188">
    <property type="entry name" value="FAD/NAD-bd_sf"/>
</dbReference>
<dbReference type="SUPFAM" id="SSF51905">
    <property type="entry name" value="FAD/NAD(P)-binding domain"/>
    <property type="match status" value="1"/>
</dbReference>
<dbReference type="PANTHER" id="PTHR22912">
    <property type="entry name" value="DISULFIDE OXIDOREDUCTASE"/>
    <property type="match status" value="1"/>
</dbReference>
<feature type="disulfide bond" description="Redox-active" evidence="13">
    <location>
        <begin position="42"/>
        <end position="47"/>
    </location>
</feature>
<accession>A0A975NRC6</accession>
<dbReference type="InterPro" id="IPR006258">
    <property type="entry name" value="Lipoamide_DH"/>
</dbReference>
<evidence type="ECO:0000256" key="6">
    <source>
        <dbReference type="ARBA" id="ARBA00023002"/>
    </source>
</evidence>
<dbReference type="GO" id="GO:0050660">
    <property type="term" value="F:flavin adenine dinucleotide binding"/>
    <property type="evidence" value="ECO:0007669"/>
    <property type="project" value="InterPro"/>
</dbReference>
<dbReference type="FunFam" id="3.50.50.60:FF:000001">
    <property type="entry name" value="Dihydrolipoyl dehydrogenase, mitochondrial"/>
    <property type="match status" value="1"/>
</dbReference>
<keyword evidence="9 14" id="KW-0676">Redox-active center</keyword>
<feature type="binding site" evidence="12">
    <location>
        <begin position="181"/>
        <end position="188"/>
    </location>
    <ligand>
        <name>NAD(+)</name>
        <dbReference type="ChEBI" id="CHEBI:57540"/>
    </ligand>
</feature>
<dbReference type="PANTHER" id="PTHR22912:SF151">
    <property type="entry name" value="DIHYDROLIPOYL DEHYDROGENASE, MITOCHONDRIAL"/>
    <property type="match status" value="1"/>
</dbReference>
<evidence type="ECO:0000256" key="9">
    <source>
        <dbReference type="ARBA" id="ARBA00023284"/>
    </source>
</evidence>
<evidence type="ECO:0000256" key="5">
    <source>
        <dbReference type="ARBA" id="ARBA00022827"/>
    </source>
</evidence>
<dbReference type="InterPro" id="IPR050151">
    <property type="entry name" value="Class-I_Pyr_Nuc-Dis_Oxidored"/>
</dbReference>
<feature type="domain" description="Pyridine nucleotide-disulphide oxidoreductase dimerisation" evidence="15">
    <location>
        <begin position="348"/>
        <end position="457"/>
    </location>
</feature>
<sequence length="467" mass="48633">MASYDLVIIGTGPGGYVCAVRAAQLGMKVAVVEKNATLGGTCLNVGCMPSKALLHASEMFEEAGHSFAKMGVSVSAPKLDLPAMMNFKQQGIDGNVKGVEFLMKKNKIDVIHGKGKVLGAGKVEVTGGDGKAQLVETKNIVIATGSDIARLKGIEIDEKRIVSSTGALSLDKVPGKLLIVGAGVIGLELGSVWHRLGAEVTVVEFLDRILPGIDGEIAKQFQRMLEKQGFAFKLGAKVTGVDTSGKTLSASVEPAAGGAAEKLEADVVLVCIGRVPYTDGLGLKEAGVALDDRGRVQIDAHFATSVKGVYAIGDVVAGPMLAHKAEDEGVACAEILAGQAGHVNYDVIPGVVYTTPEVSTVGKTEEELKQAGVAYTSGKFPFTANGRSKVNQTTDGFVKILADAKTDRVLGVHIIGREAGEMIHEAAVLMEFGGSAEDLARTCHAHPTRSEAIKEAALAVGKRAIHM</sequence>
<dbReference type="InterPro" id="IPR001100">
    <property type="entry name" value="Pyr_nuc-diS_OxRdtase"/>
</dbReference>
<evidence type="ECO:0000256" key="10">
    <source>
        <dbReference type="ARBA" id="ARBA00049187"/>
    </source>
</evidence>
<keyword evidence="12" id="KW-0547">Nucleotide-binding</keyword>
<organism evidence="17 18">
    <name type="scientific">Bradyrhizobium sediminis</name>
    <dbReference type="NCBI Taxonomy" id="2840469"/>
    <lineage>
        <taxon>Bacteria</taxon>
        <taxon>Pseudomonadati</taxon>
        <taxon>Pseudomonadota</taxon>
        <taxon>Alphaproteobacteria</taxon>
        <taxon>Hyphomicrobiales</taxon>
        <taxon>Nitrobacteraceae</taxon>
        <taxon>Bradyrhizobium</taxon>
    </lineage>
</organism>
<dbReference type="Pfam" id="PF07992">
    <property type="entry name" value="Pyr_redox_2"/>
    <property type="match status" value="1"/>
</dbReference>
<evidence type="ECO:0000259" key="16">
    <source>
        <dbReference type="Pfam" id="PF07992"/>
    </source>
</evidence>
<evidence type="ECO:0000256" key="3">
    <source>
        <dbReference type="ARBA" id="ARBA00016961"/>
    </source>
</evidence>
<proteinExistence type="inferred from homology"/>
<comment type="similarity">
    <text evidence="1 14">Belongs to the class-I pyridine nucleotide-disulfide oxidoreductase family.</text>
</comment>
<keyword evidence="5 12" id="KW-0274">FAD</keyword>
<evidence type="ECO:0000313" key="17">
    <source>
        <dbReference type="EMBL" id="QWG18679.1"/>
    </source>
</evidence>
<protein>
    <recommendedName>
        <fullName evidence="3 14">Dihydrolipoyl dehydrogenase</fullName>
        <ecNumber evidence="2 14">1.8.1.4</ecNumber>
    </recommendedName>
</protein>
<evidence type="ECO:0000256" key="11">
    <source>
        <dbReference type="PIRSR" id="PIRSR000350-2"/>
    </source>
</evidence>
<feature type="domain" description="FAD/NAD(P)-binding" evidence="16">
    <location>
        <begin position="4"/>
        <end position="329"/>
    </location>
</feature>
<dbReference type="PIRSF" id="PIRSF000350">
    <property type="entry name" value="Mercury_reductase_MerA"/>
    <property type="match status" value="1"/>
</dbReference>
<dbReference type="Pfam" id="PF02852">
    <property type="entry name" value="Pyr_redox_dim"/>
    <property type="match status" value="1"/>
</dbReference>
<evidence type="ECO:0000256" key="7">
    <source>
        <dbReference type="ARBA" id="ARBA00023027"/>
    </source>
</evidence>
<evidence type="ECO:0000256" key="2">
    <source>
        <dbReference type="ARBA" id="ARBA00012608"/>
    </source>
</evidence>
<dbReference type="InterPro" id="IPR012999">
    <property type="entry name" value="Pyr_OxRdtase_I_AS"/>
</dbReference>
<evidence type="ECO:0000259" key="15">
    <source>
        <dbReference type="Pfam" id="PF02852"/>
    </source>
</evidence>
<gene>
    <name evidence="17" type="ORF">KMZ68_01915</name>
</gene>
<name>A0A975NRC6_9BRAD</name>
<feature type="binding site" evidence="12">
    <location>
        <begin position="144"/>
        <end position="146"/>
    </location>
    <ligand>
        <name>FAD</name>
        <dbReference type="ChEBI" id="CHEBI:57692"/>
    </ligand>
</feature>
<dbReference type="Gene3D" id="3.50.50.60">
    <property type="entry name" value="FAD/NAD(P)-binding domain"/>
    <property type="match status" value="2"/>
</dbReference>
<dbReference type="InterPro" id="IPR023753">
    <property type="entry name" value="FAD/NAD-binding_dom"/>
</dbReference>
<dbReference type="KEGG" id="bsei:KMZ68_01915"/>
<comment type="catalytic activity">
    <reaction evidence="10 14">
        <text>N(6)-[(R)-dihydrolipoyl]-L-lysyl-[protein] + NAD(+) = N(6)-[(R)-lipoyl]-L-lysyl-[protein] + NADH + H(+)</text>
        <dbReference type="Rhea" id="RHEA:15045"/>
        <dbReference type="Rhea" id="RHEA-COMP:10474"/>
        <dbReference type="Rhea" id="RHEA-COMP:10475"/>
        <dbReference type="ChEBI" id="CHEBI:15378"/>
        <dbReference type="ChEBI" id="CHEBI:57540"/>
        <dbReference type="ChEBI" id="CHEBI:57945"/>
        <dbReference type="ChEBI" id="CHEBI:83099"/>
        <dbReference type="ChEBI" id="CHEBI:83100"/>
        <dbReference type="EC" id="1.8.1.4"/>
    </reaction>
</comment>
<feature type="active site" description="Proton acceptor" evidence="11">
    <location>
        <position position="446"/>
    </location>
</feature>
<evidence type="ECO:0000256" key="4">
    <source>
        <dbReference type="ARBA" id="ARBA00022630"/>
    </source>
</evidence>
<dbReference type="EC" id="1.8.1.4" evidence="2 14"/>
<evidence type="ECO:0000313" key="18">
    <source>
        <dbReference type="Proteomes" id="UP000680805"/>
    </source>
</evidence>
<evidence type="ECO:0000256" key="14">
    <source>
        <dbReference type="RuleBase" id="RU003692"/>
    </source>
</evidence>
<dbReference type="PRINTS" id="PR00368">
    <property type="entry name" value="FADPNR"/>
</dbReference>
<dbReference type="NCBIfam" id="TIGR01350">
    <property type="entry name" value="lipoamide_DH"/>
    <property type="match status" value="1"/>
</dbReference>
<dbReference type="Gene3D" id="3.30.390.30">
    <property type="match status" value="1"/>
</dbReference>
<dbReference type="GO" id="GO:0004148">
    <property type="term" value="F:dihydrolipoyl dehydrogenase (NADH) activity"/>
    <property type="evidence" value="ECO:0007669"/>
    <property type="project" value="UniProtKB-EC"/>
</dbReference>
<evidence type="ECO:0000256" key="12">
    <source>
        <dbReference type="PIRSR" id="PIRSR000350-3"/>
    </source>
</evidence>
<feature type="binding site" evidence="12">
    <location>
        <position position="273"/>
    </location>
    <ligand>
        <name>NAD(+)</name>
        <dbReference type="ChEBI" id="CHEBI:57540"/>
    </ligand>
</feature>
<comment type="cofactor">
    <cofactor evidence="12 14">
        <name>FAD</name>
        <dbReference type="ChEBI" id="CHEBI:57692"/>
    </cofactor>
    <text evidence="12 14">Binds 1 FAD per subunit.</text>
</comment>
<dbReference type="GO" id="GO:0006103">
    <property type="term" value="P:2-oxoglutarate metabolic process"/>
    <property type="evidence" value="ECO:0007669"/>
    <property type="project" value="TreeGrafter"/>
</dbReference>
<dbReference type="AlphaFoldDB" id="A0A975NRC6"/>
<dbReference type="RefSeq" id="WP_215614240.1">
    <property type="nucleotide sequence ID" value="NZ_CP076135.1"/>
</dbReference>
<keyword evidence="4 14" id="KW-0285">Flavoprotein</keyword>
<feature type="binding site" evidence="12">
    <location>
        <position position="204"/>
    </location>
    <ligand>
        <name>NAD(+)</name>
        <dbReference type="ChEBI" id="CHEBI:57540"/>
    </ligand>
</feature>
<keyword evidence="7 12" id="KW-0520">NAD</keyword>
<evidence type="ECO:0000256" key="13">
    <source>
        <dbReference type="PIRSR" id="PIRSR000350-4"/>
    </source>
</evidence>
<dbReference type="FunFam" id="3.30.390.30:FF:000001">
    <property type="entry name" value="Dihydrolipoyl dehydrogenase"/>
    <property type="match status" value="1"/>
</dbReference>
<dbReference type="InterPro" id="IPR004099">
    <property type="entry name" value="Pyr_nucl-diS_OxRdtase_dimer"/>
</dbReference>
<feature type="binding site" evidence="12">
    <location>
        <begin position="320"/>
        <end position="323"/>
    </location>
    <ligand>
        <name>FAD</name>
        <dbReference type="ChEBI" id="CHEBI:57692"/>
    </ligand>
</feature>
<dbReference type="PRINTS" id="PR00411">
    <property type="entry name" value="PNDRDTASEI"/>
</dbReference>
<dbReference type="SUPFAM" id="SSF55424">
    <property type="entry name" value="FAD/NAD-linked reductases, dimerisation (C-terminal) domain"/>
    <property type="match status" value="1"/>
</dbReference>
<comment type="miscellaneous">
    <text evidence="14">The active site is a redox-active disulfide bond.</text>
</comment>
<feature type="binding site" evidence="12">
    <location>
        <position position="314"/>
    </location>
    <ligand>
        <name>FAD</name>
        <dbReference type="ChEBI" id="CHEBI:57692"/>
    </ligand>
</feature>
<reference evidence="17" key="1">
    <citation type="submission" date="2021-06" db="EMBL/GenBank/DDBJ databases">
        <title>Bradyrhizobium sp. S2-11-2 Genome sequencing.</title>
        <authorList>
            <person name="Jin L."/>
        </authorList>
    </citation>
    <scope>NUCLEOTIDE SEQUENCE</scope>
    <source>
        <strain evidence="17">S2-11-2</strain>
    </source>
</reference>
<dbReference type="InterPro" id="IPR016156">
    <property type="entry name" value="FAD/NAD-linked_Rdtase_dimer_sf"/>
</dbReference>
<keyword evidence="6 14" id="KW-0560">Oxidoreductase</keyword>
<dbReference type="EMBL" id="CP076135">
    <property type="protein sequence ID" value="QWG18679.1"/>
    <property type="molecule type" value="Genomic_DNA"/>
</dbReference>
<dbReference type="Proteomes" id="UP000680805">
    <property type="component" value="Chromosome"/>
</dbReference>
<dbReference type="GO" id="GO:0005737">
    <property type="term" value="C:cytoplasm"/>
    <property type="evidence" value="ECO:0007669"/>
    <property type="project" value="UniProtKB-ARBA"/>
</dbReference>
<evidence type="ECO:0000256" key="8">
    <source>
        <dbReference type="ARBA" id="ARBA00023157"/>
    </source>
</evidence>
<keyword evidence="8" id="KW-1015">Disulfide bond</keyword>